<evidence type="ECO:0000259" key="2">
    <source>
        <dbReference type="Pfam" id="PF00534"/>
    </source>
</evidence>
<keyword evidence="1" id="KW-0808">Transferase</keyword>
<organism evidence="4">
    <name type="scientific">freshwater metagenome</name>
    <dbReference type="NCBI Taxonomy" id="449393"/>
    <lineage>
        <taxon>unclassified sequences</taxon>
        <taxon>metagenomes</taxon>
        <taxon>ecological metagenomes</taxon>
    </lineage>
</organism>
<dbReference type="PANTHER" id="PTHR46401:SF2">
    <property type="entry name" value="GLYCOSYLTRANSFERASE WBBK-RELATED"/>
    <property type="match status" value="1"/>
</dbReference>
<sequence length="374" mass="41123">MSRLRVAMNLLWCVPGVGGSEEYLVRQLLGLAEIEHEYDVEVFAPLGFLQRQPRIASLYKVHEAPNDCSRRSVRIWLEHTWLAKKTRGYSLVHHGGGTLPRRGNKTTVLTIHDIQWIDYPHYVAPVKLRYLQRVVPSSVRRASRITAPSRFVADSLTQAFGTASQKIGIVRHGLENDISAAVTDESTLRMQFSLGDGPVLVFPAITHPHKNHLFLLQLLVNAGGAWADPSLRIVFAGSEGSHHEDVVAFVAKHDLSSRVVMPGRVSHEDRNGLLKMADAMVFPSEYEGFGAPVIEAMRMGAPVICSDRASLPGVVGDAGLVLPLTTDAWAPALDAVRARRTELVALGHSRSQLFTAALSATDLVEQYRIALDGR</sequence>
<name>A0A6J6N4V3_9ZZZZ</name>
<dbReference type="Pfam" id="PF00534">
    <property type="entry name" value="Glycos_transf_1"/>
    <property type="match status" value="1"/>
</dbReference>
<gene>
    <name evidence="4" type="ORF">UFOPK2295_01365</name>
</gene>
<dbReference type="InterPro" id="IPR028098">
    <property type="entry name" value="Glyco_trans_4-like_N"/>
</dbReference>
<dbReference type="Gene3D" id="3.40.50.2000">
    <property type="entry name" value="Glycogen Phosphorylase B"/>
    <property type="match status" value="2"/>
</dbReference>
<proteinExistence type="predicted"/>
<feature type="domain" description="Glycosyltransferase subfamily 4-like N-terminal" evidence="3">
    <location>
        <begin position="17"/>
        <end position="174"/>
    </location>
</feature>
<feature type="domain" description="Glycosyl transferase family 1" evidence="2">
    <location>
        <begin position="196"/>
        <end position="319"/>
    </location>
</feature>
<dbReference type="CDD" id="cd03809">
    <property type="entry name" value="GT4_MtfB-like"/>
    <property type="match status" value="1"/>
</dbReference>
<dbReference type="GO" id="GO:0016757">
    <property type="term" value="F:glycosyltransferase activity"/>
    <property type="evidence" value="ECO:0007669"/>
    <property type="project" value="InterPro"/>
</dbReference>
<dbReference type="PANTHER" id="PTHR46401">
    <property type="entry name" value="GLYCOSYLTRANSFERASE WBBK-RELATED"/>
    <property type="match status" value="1"/>
</dbReference>
<accession>A0A6J6N4V3</accession>
<evidence type="ECO:0000313" key="4">
    <source>
        <dbReference type="EMBL" id="CAB4680208.1"/>
    </source>
</evidence>
<dbReference type="SUPFAM" id="SSF53756">
    <property type="entry name" value="UDP-Glycosyltransferase/glycogen phosphorylase"/>
    <property type="match status" value="1"/>
</dbReference>
<dbReference type="Pfam" id="PF13439">
    <property type="entry name" value="Glyco_transf_4"/>
    <property type="match status" value="1"/>
</dbReference>
<protein>
    <submittedName>
        <fullName evidence="4">Unannotated protein</fullName>
    </submittedName>
</protein>
<evidence type="ECO:0000259" key="3">
    <source>
        <dbReference type="Pfam" id="PF13439"/>
    </source>
</evidence>
<evidence type="ECO:0000256" key="1">
    <source>
        <dbReference type="ARBA" id="ARBA00022679"/>
    </source>
</evidence>
<dbReference type="AlphaFoldDB" id="A0A6J6N4V3"/>
<dbReference type="GO" id="GO:0009103">
    <property type="term" value="P:lipopolysaccharide biosynthetic process"/>
    <property type="evidence" value="ECO:0007669"/>
    <property type="project" value="TreeGrafter"/>
</dbReference>
<dbReference type="InterPro" id="IPR001296">
    <property type="entry name" value="Glyco_trans_1"/>
</dbReference>
<reference evidence="4" key="1">
    <citation type="submission" date="2020-05" db="EMBL/GenBank/DDBJ databases">
        <authorList>
            <person name="Chiriac C."/>
            <person name="Salcher M."/>
            <person name="Ghai R."/>
            <person name="Kavagutti S V."/>
        </authorList>
    </citation>
    <scope>NUCLEOTIDE SEQUENCE</scope>
</reference>
<dbReference type="EMBL" id="CAEZWV010000033">
    <property type="protein sequence ID" value="CAB4680208.1"/>
    <property type="molecule type" value="Genomic_DNA"/>
</dbReference>